<feature type="transmembrane region" description="Helical" evidence="1">
    <location>
        <begin position="243"/>
        <end position="261"/>
    </location>
</feature>
<feature type="transmembrane region" description="Helical" evidence="1">
    <location>
        <begin position="109"/>
        <end position="125"/>
    </location>
</feature>
<organism evidence="2 3">
    <name type="scientific">Candidatus Woesebacteria bacterium GW2011_GWA1_39_21</name>
    <dbReference type="NCBI Taxonomy" id="1618550"/>
    <lineage>
        <taxon>Bacteria</taxon>
        <taxon>Candidatus Woeseibacteriota</taxon>
    </lineage>
</organism>
<feature type="transmembrane region" description="Helical" evidence="1">
    <location>
        <begin position="419"/>
        <end position="441"/>
    </location>
</feature>
<feature type="transmembrane region" description="Helical" evidence="1">
    <location>
        <begin position="348"/>
        <end position="367"/>
    </location>
</feature>
<dbReference type="AlphaFoldDB" id="A0A0G0QM25"/>
<dbReference type="Proteomes" id="UP000034246">
    <property type="component" value="Unassembled WGS sequence"/>
</dbReference>
<feature type="transmembrane region" description="Helical" evidence="1">
    <location>
        <begin position="172"/>
        <end position="192"/>
    </location>
</feature>
<feature type="transmembrane region" description="Helical" evidence="1">
    <location>
        <begin position="132"/>
        <end position="152"/>
    </location>
</feature>
<dbReference type="STRING" id="1618550.UT39_C0007G0015"/>
<protein>
    <recommendedName>
        <fullName evidence="4">Glycosyltransferase RgtA/B/C/D-like domain-containing protein</fullName>
    </recommendedName>
</protein>
<feature type="transmembrane region" description="Helical" evidence="1">
    <location>
        <begin position="379"/>
        <end position="399"/>
    </location>
</feature>
<evidence type="ECO:0000313" key="3">
    <source>
        <dbReference type="Proteomes" id="UP000034246"/>
    </source>
</evidence>
<dbReference type="EMBL" id="LBWP01000007">
    <property type="protein sequence ID" value="KKR11450.1"/>
    <property type="molecule type" value="Genomic_DNA"/>
</dbReference>
<sequence length="576" mass="65543">MLKKVFGHLSENKFLTAQLTLGTLAWSLVMLKSGHVYSFGMGFWGANGHDGIWHVALINSLSRATLQMPVFAGSYIKNYHIGFDLIVAAVHKITSIPVISLYFQIVPPIIAFLIGLLAYKFVYIWKKSKIQALVAVFFIYFSGSFGWVVTYLRTGSFDGESLFWSQQALSTLINPPYALSLVIIFFGLYYLAKENGSLPKNRTIIILSLLFGILAQIKIYAAVLILSALFFAGVWGFFKRGSNSFLIIFLIASAVSLFVILPTYNFTGAGLIFQPFWFLESMVSDPDRLFWPRMASALYNYKITGNIVKETLAYGLSFAIFLVGNLGIRIISFPYLGRKILAFKKLETLEIMIFSVILLGLFIPMFFIQKGNSWNSIQFFYYSLVFLSLVTGLSVGEYLENMLKRRLRKDQYVGKSKVVLIVVVIVLFCVPTTIATLRHYLPSRPPSMISNEELTALYFLRSLPDGVTLTFPFDRDYANYINPPPPKPLYLYESTAYVSALSNKISYLEDEVNLEITGYPWKERVEEIYNNFGNVSYLRSIGINYLYIPDFKNFSHKDEMQPLTIYNKDNIAIYKL</sequence>
<feature type="transmembrane region" description="Helical" evidence="1">
    <location>
        <begin position="312"/>
        <end position="336"/>
    </location>
</feature>
<evidence type="ECO:0000256" key="1">
    <source>
        <dbReference type="SAM" id="Phobius"/>
    </source>
</evidence>
<feature type="transmembrane region" description="Helical" evidence="1">
    <location>
        <begin position="204"/>
        <end position="237"/>
    </location>
</feature>
<keyword evidence="1" id="KW-0812">Transmembrane</keyword>
<gene>
    <name evidence="2" type="ORF">UT39_C0007G0015</name>
</gene>
<name>A0A0G0QM25_9BACT</name>
<keyword evidence="1" id="KW-1133">Transmembrane helix</keyword>
<keyword evidence="1" id="KW-0472">Membrane</keyword>
<evidence type="ECO:0008006" key="4">
    <source>
        <dbReference type="Google" id="ProtNLM"/>
    </source>
</evidence>
<evidence type="ECO:0000313" key="2">
    <source>
        <dbReference type="EMBL" id="KKR11450.1"/>
    </source>
</evidence>
<comment type="caution">
    <text evidence="2">The sequence shown here is derived from an EMBL/GenBank/DDBJ whole genome shotgun (WGS) entry which is preliminary data.</text>
</comment>
<proteinExistence type="predicted"/>
<reference evidence="2 3" key="1">
    <citation type="journal article" date="2015" name="Nature">
        <title>rRNA introns, odd ribosomes, and small enigmatic genomes across a large radiation of phyla.</title>
        <authorList>
            <person name="Brown C.T."/>
            <person name="Hug L.A."/>
            <person name="Thomas B.C."/>
            <person name="Sharon I."/>
            <person name="Castelle C.J."/>
            <person name="Singh A."/>
            <person name="Wilkins M.J."/>
            <person name="Williams K.H."/>
            <person name="Banfield J.F."/>
        </authorList>
    </citation>
    <scope>NUCLEOTIDE SEQUENCE [LARGE SCALE GENOMIC DNA]</scope>
</reference>
<accession>A0A0G0QM25</accession>